<evidence type="ECO:0000313" key="3">
    <source>
        <dbReference type="EMBL" id="BAU48053.1"/>
    </source>
</evidence>
<accession>A0A1B4V3C1</accession>
<proteinExistence type="predicted"/>
<keyword evidence="1" id="KW-1133">Transmembrane helix</keyword>
<feature type="signal peptide" evidence="2">
    <location>
        <begin position="1"/>
        <end position="23"/>
    </location>
</feature>
<evidence type="ECO:0000256" key="2">
    <source>
        <dbReference type="SAM" id="SignalP"/>
    </source>
</evidence>
<dbReference type="Proteomes" id="UP000218899">
    <property type="component" value="Chromosome"/>
</dbReference>
<feature type="transmembrane region" description="Helical" evidence="1">
    <location>
        <begin position="157"/>
        <end position="177"/>
    </location>
</feature>
<evidence type="ECO:0000313" key="4">
    <source>
        <dbReference type="Proteomes" id="UP000218899"/>
    </source>
</evidence>
<dbReference type="EMBL" id="AP014936">
    <property type="protein sequence ID" value="BAU48053.1"/>
    <property type="molecule type" value="Genomic_DNA"/>
</dbReference>
<keyword evidence="2" id="KW-0732">Signal</keyword>
<reference evidence="3 4" key="1">
    <citation type="submission" date="2015-08" db="EMBL/GenBank/DDBJ databases">
        <title>Complete genome sequence of Sulfurifustis variabilis.</title>
        <authorList>
            <person name="Miura A."/>
            <person name="Kojima H."/>
            <person name="Fukui M."/>
        </authorList>
    </citation>
    <scope>NUCLEOTIDE SEQUENCE [LARGE SCALE GENOMIC DNA]</scope>
    <source>
        <strain evidence="4">skN76</strain>
    </source>
</reference>
<keyword evidence="1" id="KW-0472">Membrane</keyword>
<organism evidence="3 4">
    <name type="scientific">Sulfurifustis variabilis</name>
    <dbReference type="NCBI Taxonomy" id="1675686"/>
    <lineage>
        <taxon>Bacteria</taxon>
        <taxon>Pseudomonadati</taxon>
        <taxon>Pseudomonadota</taxon>
        <taxon>Gammaproteobacteria</taxon>
        <taxon>Acidiferrobacterales</taxon>
        <taxon>Acidiferrobacteraceae</taxon>
        <taxon>Sulfurifustis</taxon>
    </lineage>
</organism>
<keyword evidence="1" id="KW-0812">Transmembrane</keyword>
<feature type="chain" id="PRO_5008571164" description="PEP-CTERM protein-sorting domain-containing protein" evidence="2">
    <location>
        <begin position="24"/>
        <end position="184"/>
    </location>
</feature>
<sequence>MLRTSAKAALGLLALLGAATAQAALVNFSITGYVDGSEGPFGLDVGDAITASGTFDDSAIGMAPYTVYFDAAHSGNSMTIVAGSLSLNNTQDDYFAVGGSPRLEFDSMGDLVGVNFYAALPDNSGFDSGALAFIVNDADFYFATGYWDAGSFTVTPVPIPAAVWLLSSGLLSLAGFARRRQRAA</sequence>
<dbReference type="RefSeq" id="WP_169924007.1">
    <property type="nucleotide sequence ID" value="NZ_AP014936.1"/>
</dbReference>
<dbReference type="InterPro" id="IPR022472">
    <property type="entry name" value="VPLPA-CTERM"/>
</dbReference>
<name>A0A1B4V3C1_9GAMM</name>
<dbReference type="KEGG" id="sva:SVA_1491"/>
<evidence type="ECO:0008006" key="5">
    <source>
        <dbReference type="Google" id="ProtNLM"/>
    </source>
</evidence>
<evidence type="ECO:0000256" key="1">
    <source>
        <dbReference type="SAM" id="Phobius"/>
    </source>
</evidence>
<protein>
    <recommendedName>
        <fullName evidence="5">PEP-CTERM protein-sorting domain-containing protein</fullName>
    </recommendedName>
</protein>
<dbReference type="AlphaFoldDB" id="A0A1B4V3C1"/>
<gene>
    <name evidence="3" type="ORF">SVA_1491</name>
</gene>
<dbReference type="NCBIfam" id="TIGR03370">
    <property type="entry name" value="VPLPA-CTERM"/>
    <property type="match status" value="1"/>
</dbReference>
<keyword evidence="4" id="KW-1185">Reference proteome</keyword>